<protein>
    <submittedName>
        <fullName evidence="2">Uncharacterized protein</fullName>
    </submittedName>
</protein>
<feature type="transmembrane region" description="Helical" evidence="1">
    <location>
        <begin position="26"/>
        <end position="45"/>
    </location>
</feature>
<dbReference type="Pfam" id="PF24365">
    <property type="entry name" value="DUF7521"/>
    <property type="match status" value="1"/>
</dbReference>
<gene>
    <name evidence="2" type="ORF">GCM10009020_20090</name>
</gene>
<proteinExistence type="predicted"/>
<evidence type="ECO:0000313" key="3">
    <source>
        <dbReference type="Proteomes" id="UP001500420"/>
    </source>
</evidence>
<dbReference type="EMBL" id="BAAADV010000003">
    <property type="protein sequence ID" value="GAA0673136.1"/>
    <property type="molecule type" value="Genomic_DNA"/>
</dbReference>
<keyword evidence="1" id="KW-0472">Membrane</keyword>
<accession>A0AAV3TAF7</accession>
<comment type="caution">
    <text evidence="2">The sequence shown here is derived from an EMBL/GenBank/DDBJ whole genome shotgun (WGS) entry which is preliminary data.</text>
</comment>
<feature type="transmembrane region" description="Helical" evidence="1">
    <location>
        <begin position="87"/>
        <end position="107"/>
    </location>
</feature>
<dbReference type="InterPro" id="IPR055943">
    <property type="entry name" value="DUF7521"/>
</dbReference>
<reference evidence="2 3" key="1">
    <citation type="journal article" date="2019" name="Int. J. Syst. Evol. Microbiol.">
        <title>The Global Catalogue of Microorganisms (GCM) 10K type strain sequencing project: providing services to taxonomists for standard genome sequencing and annotation.</title>
        <authorList>
            <consortium name="The Broad Institute Genomics Platform"/>
            <consortium name="The Broad Institute Genome Sequencing Center for Infectious Disease"/>
            <person name="Wu L."/>
            <person name="Ma J."/>
        </authorList>
    </citation>
    <scope>NUCLEOTIDE SEQUENCE [LARGE SCALE GENOMIC DNA]</scope>
    <source>
        <strain evidence="2 3">JCM 16328</strain>
    </source>
</reference>
<dbReference type="AlphaFoldDB" id="A0AAV3TAF7"/>
<organism evidence="2 3">
    <name type="scientific">Natronoarchaeum mannanilyticum</name>
    <dbReference type="NCBI Taxonomy" id="926360"/>
    <lineage>
        <taxon>Archaea</taxon>
        <taxon>Methanobacteriati</taxon>
        <taxon>Methanobacteriota</taxon>
        <taxon>Stenosarchaea group</taxon>
        <taxon>Halobacteria</taxon>
        <taxon>Halobacteriales</taxon>
        <taxon>Natronoarchaeaceae</taxon>
    </lineage>
</organism>
<evidence type="ECO:0000256" key="1">
    <source>
        <dbReference type="SAM" id="Phobius"/>
    </source>
</evidence>
<evidence type="ECO:0000313" key="2">
    <source>
        <dbReference type="EMBL" id="GAA0673136.1"/>
    </source>
</evidence>
<keyword evidence="1" id="KW-0812">Transmembrane</keyword>
<keyword evidence="1" id="KW-1133">Transmembrane helix</keyword>
<name>A0AAV3TAF7_9EURY</name>
<keyword evidence="3" id="KW-1185">Reference proteome</keyword>
<sequence>MEGMSGAAPAPPVAAAALGLDAGGTIFLMGLVSAALGAFVAALAYRGYARNDSGPMLYLAVGVAFVTAIPFVLSYGVEWLTSASDGIVVLVITTCNIVGLTAIAYSLRRPGR</sequence>
<dbReference type="Proteomes" id="UP001500420">
    <property type="component" value="Unassembled WGS sequence"/>
</dbReference>
<feature type="transmembrane region" description="Helical" evidence="1">
    <location>
        <begin position="57"/>
        <end position="75"/>
    </location>
</feature>